<dbReference type="RefSeq" id="WP_246016735.1">
    <property type="nucleotide sequence ID" value="NZ_QRDZ01000025.1"/>
</dbReference>
<evidence type="ECO:0000256" key="2">
    <source>
        <dbReference type="ARBA" id="ARBA00023015"/>
    </source>
</evidence>
<feature type="domain" description="RNA polymerase sigma-70 region 2" evidence="5">
    <location>
        <begin position="22"/>
        <end position="88"/>
    </location>
</feature>
<evidence type="ECO:0000259" key="6">
    <source>
        <dbReference type="Pfam" id="PF08281"/>
    </source>
</evidence>
<evidence type="ECO:0000313" key="7">
    <source>
        <dbReference type="EMBL" id="RED63475.1"/>
    </source>
</evidence>
<reference evidence="7 8" key="1">
    <citation type="submission" date="2018-07" db="EMBL/GenBank/DDBJ databases">
        <title>Genomic Encyclopedia of Type Strains, Phase III (KMG-III): the genomes of soil and plant-associated and newly described type strains.</title>
        <authorList>
            <person name="Whitman W."/>
        </authorList>
    </citation>
    <scope>NUCLEOTIDE SEQUENCE [LARGE SCALE GENOMIC DNA]</scope>
    <source>
        <strain evidence="7 8">CECT 7287</strain>
    </source>
</reference>
<dbReference type="InterPro" id="IPR014284">
    <property type="entry name" value="RNA_pol_sigma-70_dom"/>
</dbReference>
<dbReference type="Gene3D" id="1.10.1740.10">
    <property type="match status" value="1"/>
</dbReference>
<dbReference type="Pfam" id="PF08281">
    <property type="entry name" value="Sigma70_r4_2"/>
    <property type="match status" value="1"/>
</dbReference>
<dbReference type="SUPFAM" id="SSF88946">
    <property type="entry name" value="Sigma2 domain of RNA polymerase sigma factors"/>
    <property type="match status" value="1"/>
</dbReference>
<dbReference type="GO" id="GO:0016987">
    <property type="term" value="F:sigma factor activity"/>
    <property type="evidence" value="ECO:0007669"/>
    <property type="project" value="UniProtKB-KW"/>
</dbReference>
<evidence type="ECO:0000313" key="8">
    <source>
        <dbReference type="Proteomes" id="UP000256977"/>
    </source>
</evidence>
<feature type="domain" description="RNA polymerase sigma factor 70 region 4 type 2" evidence="6">
    <location>
        <begin position="118"/>
        <end position="168"/>
    </location>
</feature>
<dbReference type="Pfam" id="PF04542">
    <property type="entry name" value="Sigma70_r2"/>
    <property type="match status" value="1"/>
</dbReference>
<dbReference type="SUPFAM" id="SSF88659">
    <property type="entry name" value="Sigma3 and sigma4 domains of RNA polymerase sigma factors"/>
    <property type="match status" value="1"/>
</dbReference>
<dbReference type="InterPro" id="IPR036388">
    <property type="entry name" value="WH-like_DNA-bd_sf"/>
</dbReference>
<gene>
    <name evidence="7" type="ORF">DFP98_12522</name>
</gene>
<proteinExistence type="inferred from homology"/>
<comment type="similarity">
    <text evidence="1">Belongs to the sigma-70 factor family. ECF subfamily.</text>
</comment>
<evidence type="ECO:0000256" key="1">
    <source>
        <dbReference type="ARBA" id="ARBA00010641"/>
    </source>
</evidence>
<dbReference type="Proteomes" id="UP000256977">
    <property type="component" value="Unassembled WGS sequence"/>
</dbReference>
<comment type="caution">
    <text evidence="7">The sequence shown here is derived from an EMBL/GenBank/DDBJ whole genome shotgun (WGS) entry which is preliminary data.</text>
</comment>
<protein>
    <submittedName>
        <fullName evidence="7">RNA polymerase sigma-70 factor (ECF subfamily)</fullName>
    </submittedName>
</protein>
<dbReference type="InterPro" id="IPR013325">
    <property type="entry name" value="RNA_pol_sigma_r2"/>
</dbReference>
<keyword evidence="3" id="KW-0731">Sigma factor</keyword>
<dbReference type="InterPro" id="IPR039425">
    <property type="entry name" value="RNA_pol_sigma-70-like"/>
</dbReference>
<evidence type="ECO:0000259" key="5">
    <source>
        <dbReference type="Pfam" id="PF04542"/>
    </source>
</evidence>
<dbReference type="EMBL" id="QRDZ01000025">
    <property type="protein sequence ID" value="RED63475.1"/>
    <property type="molecule type" value="Genomic_DNA"/>
</dbReference>
<evidence type="ECO:0000256" key="3">
    <source>
        <dbReference type="ARBA" id="ARBA00023082"/>
    </source>
</evidence>
<keyword evidence="8" id="KW-1185">Reference proteome</keyword>
<dbReference type="GO" id="GO:0003677">
    <property type="term" value="F:DNA binding"/>
    <property type="evidence" value="ECO:0007669"/>
    <property type="project" value="InterPro"/>
</dbReference>
<dbReference type="InterPro" id="IPR013324">
    <property type="entry name" value="RNA_pol_sigma_r3/r4-like"/>
</dbReference>
<dbReference type="InterPro" id="IPR007627">
    <property type="entry name" value="RNA_pol_sigma70_r2"/>
</dbReference>
<evidence type="ECO:0000256" key="4">
    <source>
        <dbReference type="ARBA" id="ARBA00023163"/>
    </source>
</evidence>
<dbReference type="InterPro" id="IPR013249">
    <property type="entry name" value="RNA_pol_sigma70_r4_t2"/>
</dbReference>
<dbReference type="GO" id="GO:0006352">
    <property type="term" value="P:DNA-templated transcription initiation"/>
    <property type="evidence" value="ECO:0007669"/>
    <property type="project" value="InterPro"/>
</dbReference>
<dbReference type="AlphaFoldDB" id="A0A3D9IP18"/>
<organism evidence="7 8">
    <name type="scientific">Cohnella phaseoli</name>
    <dbReference type="NCBI Taxonomy" id="456490"/>
    <lineage>
        <taxon>Bacteria</taxon>
        <taxon>Bacillati</taxon>
        <taxon>Bacillota</taxon>
        <taxon>Bacilli</taxon>
        <taxon>Bacillales</taxon>
        <taxon>Paenibacillaceae</taxon>
        <taxon>Cohnella</taxon>
    </lineage>
</organism>
<name>A0A3D9IP18_9BACL</name>
<dbReference type="NCBIfam" id="TIGR02937">
    <property type="entry name" value="sigma70-ECF"/>
    <property type="match status" value="1"/>
</dbReference>
<dbReference type="PANTHER" id="PTHR43133:SF46">
    <property type="entry name" value="RNA POLYMERASE SIGMA-70 FACTOR ECF SUBFAMILY"/>
    <property type="match status" value="1"/>
</dbReference>
<dbReference type="PANTHER" id="PTHR43133">
    <property type="entry name" value="RNA POLYMERASE ECF-TYPE SIGMA FACTO"/>
    <property type="match status" value="1"/>
</dbReference>
<accession>A0A3D9IP18</accession>
<dbReference type="CDD" id="cd06171">
    <property type="entry name" value="Sigma70_r4"/>
    <property type="match status" value="1"/>
</dbReference>
<sequence length="185" mass="21976">MAFDYLKHMTCGMDKHALFDELMMTYGRDVWNYAYFITKRKELAEDISQDVFVKAYEHLDSFRGGSSIKSWLLSITRNTALDYLKTAWMRRVQLFPSWFRQDFQRSAESEWFGSEEKNRIWSLVLELPRKQREVLILFAHYRLSMKEIAELLDISEGTVKSRLHRARQSVGSSLSENAEERSERL</sequence>
<keyword evidence="2" id="KW-0805">Transcription regulation</keyword>
<dbReference type="Gene3D" id="1.10.10.10">
    <property type="entry name" value="Winged helix-like DNA-binding domain superfamily/Winged helix DNA-binding domain"/>
    <property type="match status" value="1"/>
</dbReference>
<keyword evidence="4" id="KW-0804">Transcription</keyword>